<comment type="caution">
    <text evidence="1">The sequence shown here is derived from an EMBL/GenBank/DDBJ whole genome shotgun (WGS) entry which is preliminary data.</text>
</comment>
<evidence type="ECO:0000313" key="1">
    <source>
        <dbReference type="EMBL" id="MBB3937393.1"/>
    </source>
</evidence>
<reference evidence="1 2" key="1">
    <citation type="submission" date="2020-08" db="EMBL/GenBank/DDBJ databases">
        <title>Genomic Encyclopedia of Type Strains, Phase IV (KMG-IV): sequencing the most valuable type-strain genomes for metagenomic binning, comparative biology and taxonomic classification.</title>
        <authorList>
            <person name="Goeker M."/>
        </authorList>
    </citation>
    <scope>NUCLEOTIDE SEQUENCE [LARGE SCALE GENOMIC DNA]</scope>
    <source>
        <strain evidence="1 2">DSM 25024</strain>
    </source>
</reference>
<dbReference type="RefSeq" id="WP_090964394.1">
    <property type="nucleotide sequence ID" value="NZ_FOOA01000012.1"/>
</dbReference>
<dbReference type="Gene3D" id="3.60.15.10">
    <property type="entry name" value="Ribonuclease Z/Hydroxyacylglutathione hydrolase-like"/>
    <property type="match status" value="1"/>
</dbReference>
<dbReference type="Proteomes" id="UP000531216">
    <property type="component" value="Unassembled WGS sequence"/>
</dbReference>
<accession>A0A7W6BYC3</accession>
<sequence length="391" mass="43779">MAYLTFFPVGNGDMALIQLDNGQNVLIDINIRAAADNPDDSTYDVAKDLKDRLPRDEQGRLYVDAFLVSHPDADHVTGLSTHFHLGSPDDFPLGNKNLILIREMWSSPIVFRRASTQHKLCEEAKAWASEARRRVRRFREDGLATENGDRILILGKDKDGKTDDLGDILIECKELITQVNRVQSGELEGRLLAPIYFEDEDDPLLNEIEKNNSSVITRFSISADGYKEKCLFLSGGDAGVAIWKRLWERHSGDGTTDWLQYDIMETPHHCSWRTLSFDRWSQLGEAVKVCPEARDALGQGREGSVIVASCKPIKKDDANPPHERAKREYLSMVGEDKDRFLCTEEVRDKEDRPVEFKISHRGTQRTLKLAATVGASAAGVSAVSTTARGHG</sequence>
<protein>
    <recommendedName>
        <fullName evidence="3">Metallohydrolase</fullName>
    </recommendedName>
</protein>
<name>A0A7W6BYC3_9HYPH</name>
<evidence type="ECO:0008006" key="3">
    <source>
        <dbReference type="Google" id="ProtNLM"/>
    </source>
</evidence>
<dbReference type="SUPFAM" id="SSF56281">
    <property type="entry name" value="Metallo-hydrolase/oxidoreductase"/>
    <property type="match status" value="1"/>
</dbReference>
<proteinExistence type="predicted"/>
<dbReference type="EMBL" id="JACIDO010000008">
    <property type="protein sequence ID" value="MBB3937393.1"/>
    <property type="molecule type" value="Genomic_DNA"/>
</dbReference>
<dbReference type="InterPro" id="IPR036866">
    <property type="entry name" value="RibonucZ/Hydroxyglut_hydro"/>
</dbReference>
<dbReference type="OrthoDB" id="9768813at2"/>
<gene>
    <name evidence="1" type="ORF">GGR05_003559</name>
</gene>
<dbReference type="AlphaFoldDB" id="A0A7W6BYC3"/>
<organism evidence="1 2">
    <name type="scientific">Aureimonas phyllosphaerae</name>
    <dbReference type="NCBI Taxonomy" id="1166078"/>
    <lineage>
        <taxon>Bacteria</taxon>
        <taxon>Pseudomonadati</taxon>
        <taxon>Pseudomonadota</taxon>
        <taxon>Alphaproteobacteria</taxon>
        <taxon>Hyphomicrobiales</taxon>
        <taxon>Aurantimonadaceae</taxon>
        <taxon>Aureimonas</taxon>
    </lineage>
</organism>
<evidence type="ECO:0000313" key="2">
    <source>
        <dbReference type="Proteomes" id="UP000531216"/>
    </source>
</evidence>
<keyword evidence="2" id="KW-1185">Reference proteome</keyword>